<evidence type="ECO:0000256" key="4">
    <source>
        <dbReference type="ARBA" id="ARBA00020019"/>
    </source>
</evidence>
<evidence type="ECO:0000313" key="12">
    <source>
        <dbReference type="EMBL" id="ASX26164.1"/>
    </source>
</evidence>
<evidence type="ECO:0000256" key="2">
    <source>
        <dbReference type="ARBA" id="ARBA00004202"/>
    </source>
</evidence>
<dbReference type="InterPro" id="IPR003593">
    <property type="entry name" value="AAA+_ATPase"/>
</dbReference>
<keyword evidence="6 11" id="KW-0132">Cell division</keyword>
<keyword evidence="8 11" id="KW-0067">ATP-binding</keyword>
<dbReference type="InterPro" id="IPR015854">
    <property type="entry name" value="ABC_transpr_LolD-like"/>
</dbReference>
<dbReference type="Proteomes" id="UP000216438">
    <property type="component" value="Chromosome"/>
</dbReference>
<evidence type="ECO:0000256" key="8">
    <source>
        <dbReference type="ARBA" id="ARBA00022840"/>
    </source>
</evidence>
<evidence type="ECO:0000256" key="5">
    <source>
        <dbReference type="ARBA" id="ARBA00022475"/>
    </source>
</evidence>
<dbReference type="AlphaFoldDB" id="A0A249DX96"/>
<dbReference type="PROSITE" id="PS00211">
    <property type="entry name" value="ABC_TRANSPORTER_1"/>
    <property type="match status" value="1"/>
</dbReference>
<keyword evidence="7 11" id="KW-0547">Nucleotide-binding</keyword>
<dbReference type="SUPFAM" id="SSF52540">
    <property type="entry name" value="P-loop containing nucleoside triphosphate hydrolases"/>
    <property type="match status" value="1"/>
</dbReference>
<dbReference type="PROSITE" id="PS50893">
    <property type="entry name" value="ABC_TRANSPORTER_2"/>
    <property type="match status" value="1"/>
</dbReference>
<accession>A0A249DX96</accession>
<sequence length="228" mass="25464">MIHFLEVSKVYLGGRQALQNVSFHLTKGQMAFLMGHSGAGKSTLLKLICGLERANVGRILFSGHDITRLKNTQLPFLRRQIGMIFQEHHLLFDRTVYDNVSMPLIITGKSTENMRRRVSAALDKVNLLDKAKNFPVQLSGGEQQRVGIARAIVNKPMVLLADEPTGNLDPSLSQTIMQLFGEFNRVGVTVLIATHNIKLVNHSQHLLLTLNQGRMSVSTNDEKEKNNI</sequence>
<dbReference type="PANTHER" id="PTHR24220">
    <property type="entry name" value="IMPORT ATP-BINDING PROTEIN"/>
    <property type="match status" value="1"/>
</dbReference>
<dbReference type="InterPro" id="IPR005286">
    <property type="entry name" value="Cell_div_FtsE"/>
</dbReference>
<comment type="subcellular location">
    <subcellularLocation>
        <location evidence="11">Cell inner membrane</location>
        <topology evidence="11">Peripheral membrane protein</topology>
        <orientation evidence="11">Cytoplasmic side</orientation>
    </subcellularLocation>
    <subcellularLocation>
        <location evidence="2">Cell membrane</location>
        <topology evidence="2">Peripheral membrane protein</topology>
    </subcellularLocation>
</comment>
<dbReference type="NCBIfam" id="TIGR02673">
    <property type="entry name" value="FtsE"/>
    <property type="match status" value="1"/>
</dbReference>
<name>A0A249DX96_9ENTR</name>
<evidence type="ECO:0000256" key="10">
    <source>
        <dbReference type="ARBA" id="ARBA00023306"/>
    </source>
</evidence>
<dbReference type="PANTHER" id="PTHR24220:SF470">
    <property type="entry name" value="CELL DIVISION ATP-BINDING PROTEIN FTSE"/>
    <property type="match status" value="1"/>
</dbReference>
<protein>
    <recommendedName>
        <fullName evidence="4 11">Cell division ATP-binding protein FtsE</fullName>
    </recommendedName>
</protein>
<evidence type="ECO:0000256" key="6">
    <source>
        <dbReference type="ARBA" id="ARBA00022618"/>
    </source>
</evidence>
<dbReference type="GO" id="GO:0016887">
    <property type="term" value="F:ATP hydrolysis activity"/>
    <property type="evidence" value="ECO:0007669"/>
    <property type="project" value="InterPro"/>
</dbReference>
<dbReference type="OrthoDB" id="9802264at2"/>
<dbReference type="GO" id="GO:0022857">
    <property type="term" value="F:transmembrane transporter activity"/>
    <property type="evidence" value="ECO:0007669"/>
    <property type="project" value="TreeGrafter"/>
</dbReference>
<organism evidence="12 13">
    <name type="scientific">Candidatus Hamiltonella defensa</name>
    <name type="common">Bemisia tabaci</name>
    <dbReference type="NCBI Taxonomy" id="672795"/>
    <lineage>
        <taxon>Bacteria</taxon>
        <taxon>Pseudomonadati</taxon>
        <taxon>Pseudomonadota</taxon>
        <taxon>Gammaproteobacteria</taxon>
        <taxon>Enterobacterales</taxon>
        <taxon>Enterobacteriaceae</taxon>
        <taxon>aphid secondary symbionts</taxon>
        <taxon>Candidatus Williamhamiltonella</taxon>
    </lineage>
</organism>
<evidence type="ECO:0000256" key="11">
    <source>
        <dbReference type="RuleBase" id="RU365094"/>
    </source>
</evidence>
<dbReference type="RefSeq" id="WP_016857186.1">
    <property type="nucleotide sequence ID" value="NZ_CP016303.1"/>
</dbReference>
<reference evidence="12 13" key="2">
    <citation type="submission" date="2017-09" db="EMBL/GenBank/DDBJ databases">
        <title>The genome of whitefly Bemisia tabaci, a global crop pest, provides novel insights into virus transmission, host adaptation and insecticide resistance.</title>
        <authorList>
            <person name="Kaur N."/>
            <person name="Kliot A."/>
            <person name="Pinheiro P.V."/>
            <person name="Luan J."/>
            <person name="Zheng Y."/>
            <person name="Liu W."/>
            <person name="Sun H."/>
            <person name="Yang X."/>
            <person name="Xu Y."/>
            <person name="Luo Y."/>
            <person name="Kruse A."/>
            <person name="Fisher T.W."/>
            <person name="Nelson D.R."/>
            <person name="Elimelech M."/>
            <person name="MacCoss M."/>
            <person name="Johnson R."/>
            <person name="Cohen E."/>
            <person name="Hunter W.B."/>
            <person name="Brown J.K."/>
            <person name="Jander G."/>
            <person name="Cilia M."/>
            <person name="Douglas A.E."/>
            <person name="Ghanim M."/>
            <person name="Simmons A.M."/>
            <person name="Wintermantel W.M."/>
            <person name="Ling K.-S."/>
            <person name="Fei Z."/>
        </authorList>
    </citation>
    <scope>NUCLEOTIDE SEQUENCE [LARGE SCALE GENOMIC DNA]</scope>
    <source>
        <strain evidence="12 13">MEAM1</strain>
    </source>
</reference>
<evidence type="ECO:0000313" key="13">
    <source>
        <dbReference type="Proteomes" id="UP000216438"/>
    </source>
</evidence>
<keyword evidence="9 11" id="KW-0472">Membrane</keyword>
<reference evidence="13" key="1">
    <citation type="submission" date="2016-06" db="EMBL/GenBank/DDBJ databases">
        <authorList>
            <person name="Chen W."/>
            <person name="Hasegawa D.K."/>
        </authorList>
    </citation>
    <scope>NUCLEOTIDE SEQUENCE [LARGE SCALE GENOMIC DNA]</scope>
    <source>
        <strain evidence="13">MEAM1</strain>
    </source>
</reference>
<dbReference type="EMBL" id="CP016303">
    <property type="protein sequence ID" value="ASX26164.1"/>
    <property type="molecule type" value="Genomic_DNA"/>
</dbReference>
<dbReference type="Pfam" id="PF00005">
    <property type="entry name" value="ABC_tran"/>
    <property type="match status" value="1"/>
</dbReference>
<dbReference type="GO" id="GO:0005886">
    <property type="term" value="C:plasma membrane"/>
    <property type="evidence" value="ECO:0007669"/>
    <property type="project" value="UniProtKB-SubCell"/>
</dbReference>
<gene>
    <name evidence="11" type="primary">ftsE</name>
    <name evidence="12" type="ORF">BA171_03440</name>
</gene>
<dbReference type="GO" id="GO:0005524">
    <property type="term" value="F:ATP binding"/>
    <property type="evidence" value="ECO:0007669"/>
    <property type="project" value="UniProtKB-UniRule"/>
</dbReference>
<dbReference type="InterPro" id="IPR017871">
    <property type="entry name" value="ABC_transporter-like_CS"/>
</dbReference>
<evidence type="ECO:0000256" key="3">
    <source>
        <dbReference type="ARBA" id="ARBA00005417"/>
    </source>
</evidence>
<comment type="similarity">
    <text evidence="3 11">Belongs to the ABC transporter superfamily.</text>
</comment>
<keyword evidence="10 11" id="KW-0131">Cell cycle</keyword>
<evidence type="ECO:0000256" key="9">
    <source>
        <dbReference type="ARBA" id="ARBA00023136"/>
    </source>
</evidence>
<comment type="function">
    <text evidence="1">Part of the ABC transporter FtsEX involved in cellular division. Important for assembly or stability of the septal ring.</text>
</comment>
<evidence type="ECO:0000256" key="7">
    <source>
        <dbReference type="ARBA" id="ARBA00022741"/>
    </source>
</evidence>
<comment type="subunit">
    <text evidence="11">Homodimer. Forms a membrane-associated complex with FtsX.</text>
</comment>
<dbReference type="Gene3D" id="3.40.50.300">
    <property type="entry name" value="P-loop containing nucleotide triphosphate hydrolases"/>
    <property type="match status" value="1"/>
</dbReference>
<keyword evidence="5 11" id="KW-1003">Cell membrane</keyword>
<dbReference type="SMART" id="SM00382">
    <property type="entry name" value="AAA"/>
    <property type="match status" value="1"/>
</dbReference>
<dbReference type="FunFam" id="3.40.50.300:FF:000056">
    <property type="entry name" value="Cell division ATP-binding protein FtsE"/>
    <property type="match status" value="1"/>
</dbReference>
<proteinExistence type="inferred from homology"/>
<dbReference type="InterPro" id="IPR027417">
    <property type="entry name" value="P-loop_NTPase"/>
</dbReference>
<dbReference type="InterPro" id="IPR003439">
    <property type="entry name" value="ABC_transporter-like_ATP-bd"/>
</dbReference>
<dbReference type="GO" id="GO:0051301">
    <property type="term" value="P:cell division"/>
    <property type="evidence" value="ECO:0007669"/>
    <property type="project" value="UniProtKB-UniRule"/>
</dbReference>
<evidence type="ECO:0000256" key="1">
    <source>
        <dbReference type="ARBA" id="ARBA00002579"/>
    </source>
</evidence>